<dbReference type="AlphaFoldDB" id="A0A1C1A257"/>
<dbReference type="SUPFAM" id="SSF51735">
    <property type="entry name" value="NAD(P)-binding Rossmann-fold domains"/>
    <property type="match status" value="1"/>
</dbReference>
<dbReference type="Proteomes" id="UP000093309">
    <property type="component" value="Unassembled WGS sequence"/>
</dbReference>
<accession>A0A1C1A257</accession>
<protein>
    <submittedName>
        <fullName evidence="3">Epimerase</fullName>
    </submittedName>
</protein>
<comment type="caution">
    <text evidence="3">The sequence shown here is derived from an EMBL/GenBank/DDBJ whole genome shotgun (WGS) entry which is preliminary data.</text>
</comment>
<dbReference type="InterPro" id="IPR001509">
    <property type="entry name" value="Epimerase_deHydtase"/>
</dbReference>
<keyword evidence="4" id="KW-1185">Reference proteome</keyword>
<dbReference type="Pfam" id="PF01370">
    <property type="entry name" value="Epimerase"/>
    <property type="match status" value="1"/>
</dbReference>
<sequence length="354" mass="40042">MKTYCITGGAGFIGSHLCERLLQLGHRVVCVDNFNDAYDYRIKIRNLLDAAGIAIPFPFTNKSADLVHLQKLVNTDQFSLIVADIRHSEDMDDVFAHKHIDTVIHLAAMAGVRPSIEQPLLYEDVNVKGTLTVLEAMRKHGVRHWLCASSSSVYGNQTKVPFSELDSVDRSISPYAATKKMCEVLAHAYHYLHEINTIMLRFFTVYGERQRPDLAIHKFAKSLDRGEELTLYGDGSTRRDYTYVGDIIEGIIGALHYVEQQDELVYEIVNLGTNRTITLRELVQQLEAAFGTKARIRRMPNQPGDVDQTYADISKANLLFGYNPLTDFETGITKFVTWYRGNTNGQTLDYSTHL</sequence>
<evidence type="ECO:0000313" key="4">
    <source>
        <dbReference type="Proteomes" id="UP000093309"/>
    </source>
</evidence>
<dbReference type="RefSeq" id="WP_065852956.1">
    <property type="nucleotide sequence ID" value="NZ_LYPC01000019.1"/>
</dbReference>
<dbReference type="InterPro" id="IPR036291">
    <property type="entry name" value="NAD(P)-bd_dom_sf"/>
</dbReference>
<dbReference type="Gene3D" id="3.90.25.10">
    <property type="entry name" value="UDP-galactose 4-epimerase, domain 1"/>
    <property type="match status" value="1"/>
</dbReference>
<dbReference type="PRINTS" id="PR01713">
    <property type="entry name" value="NUCEPIMERASE"/>
</dbReference>
<dbReference type="PANTHER" id="PTHR43000">
    <property type="entry name" value="DTDP-D-GLUCOSE 4,6-DEHYDRATASE-RELATED"/>
    <property type="match status" value="1"/>
</dbReference>
<name>A0A1C1A257_9BACL</name>
<evidence type="ECO:0000313" key="3">
    <source>
        <dbReference type="EMBL" id="OCT14601.1"/>
    </source>
</evidence>
<organism evidence="3 4">
    <name type="scientific">Paenibacillus pectinilyticus</name>
    <dbReference type="NCBI Taxonomy" id="512399"/>
    <lineage>
        <taxon>Bacteria</taxon>
        <taxon>Bacillati</taxon>
        <taxon>Bacillota</taxon>
        <taxon>Bacilli</taxon>
        <taxon>Bacillales</taxon>
        <taxon>Paenibacillaceae</taxon>
        <taxon>Paenibacillus</taxon>
    </lineage>
</organism>
<gene>
    <name evidence="3" type="ORF">A8709_17185</name>
</gene>
<comment type="similarity">
    <text evidence="1">Belongs to the NAD(P)-dependent epimerase/dehydratase family.</text>
</comment>
<reference evidence="4" key="1">
    <citation type="submission" date="2016-05" db="EMBL/GenBank/DDBJ databases">
        <title>Paenibacillus oryzae. sp. nov., isolated from the rice root.</title>
        <authorList>
            <person name="Zhang J."/>
            <person name="Zhang X."/>
        </authorList>
    </citation>
    <scope>NUCLEOTIDE SEQUENCE [LARGE SCALE GENOMIC DNA]</scope>
    <source>
        <strain evidence="4">KCTC13222</strain>
    </source>
</reference>
<feature type="domain" description="NAD-dependent epimerase/dehydratase" evidence="2">
    <location>
        <begin position="5"/>
        <end position="272"/>
    </location>
</feature>
<proteinExistence type="inferred from homology"/>
<dbReference type="STRING" id="512399.A8709_17185"/>
<dbReference type="Gene3D" id="3.40.50.720">
    <property type="entry name" value="NAD(P)-binding Rossmann-like Domain"/>
    <property type="match status" value="1"/>
</dbReference>
<evidence type="ECO:0000259" key="2">
    <source>
        <dbReference type="Pfam" id="PF01370"/>
    </source>
</evidence>
<dbReference type="EMBL" id="LYPC01000019">
    <property type="protein sequence ID" value="OCT14601.1"/>
    <property type="molecule type" value="Genomic_DNA"/>
</dbReference>
<dbReference type="OrthoDB" id="9811743at2"/>
<evidence type="ECO:0000256" key="1">
    <source>
        <dbReference type="ARBA" id="ARBA00007637"/>
    </source>
</evidence>